<evidence type="ECO:0000256" key="6">
    <source>
        <dbReference type="ARBA" id="ARBA00023136"/>
    </source>
</evidence>
<dbReference type="Pfam" id="PF01061">
    <property type="entry name" value="ABC2_membrane"/>
    <property type="match status" value="1"/>
</dbReference>
<keyword evidence="5" id="KW-1133">Transmembrane helix</keyword>
<comment type="similarity">
    <text evidence="2">Belongs to the ABC transporter superfamily. ABCG family. Eye pigment precursor importer (TC 3.A.1.204) subfamily.</text>
</comment>
<evidence type="ECO:0000256" key="2">
    <source>
        <dbReference type="ARBA" id="ARBA00005814"/>
    </source>
</evidence>
<sequence length="615" mass="70574">MGPSGAGKSTFLEILAGRKSKGLTGHLKVRNIEQLRIAYVPQNNYLMHNLTVFETLKFSCEISSAKSTKNKVKKVEKIIKQFGIMKIRDTMIERCSGGQQRRISIAVELFSNPNCLILDEPTTGLDSASCASVVKILKEIVQTRKYPMATLATIHQPSYAVFTDFNLIYIINRYGQNLYIGSPSTLLSTLEKIQYPCDRYNSPPDYIIEIAAEDHGSKPMRLMQKEFKGLNLEMKQIKSLVSYQKTQVYRKTELISSTLILLNRSGLRFVRRVNYLLIRIVVIALLSVWFALTFGRNVGLSSGCLLRKLQFYNIPTEKLSTLFEDELMLTMQNNCCIFFGLIVGTLSGITSTVLEFPKEMHILMKEYRNGWYTCLSYFINKTIIDIPVQIILSAIYVVIIYPYTNQPAQYFREFYYFLLTFLVSLIAESIGSAVSAIFMNAPSLAVFVAGSIPLPMMLVGGFMVRYERMPFLFRMASWTSLMKYAYEGLIVDIYGFERCRYNYDQFLNNVNVSAIEKPVWASYLPLILDVMNVPMVNNSESNEMDEDERKIFSLYHWLSTLGEGKEISMKQSMIIKFFNAESDFLLYQSLLILVVYWLVMRILAYLIIFTRLKKG</sequence>
<accession>A0A132A7S9</accession>
<dbReference type="GO" id="GO:0005524">
    <property type="term" value="F:ATP binding"/>
    <property type="evidence" value="ECO:0007669"/>
    <property type="project" value="InterPro"/>
</dbReference>
<organism evidence="7 8">
    <name type="scientific">Sarcoptes scabiei</name>
    <name type="common">Itch mite</name>
    <name type="synonym">Acarus scabiei</name>
    <dbReference type="NCBI Taxonomy" id="52283"/>
    <lineage>
        <taxon>Eukaryota</taxon>
        <taxon>Metazoa</taxon>
        <taxon>Ecdysozoa</taxon>
        <taxon>Arthropoda</taxon>
        <taxon>Chelicerata</taxon>
        <taxon>Arachnida</taxon>
        <taxon>Acari</taxon>
        <taxon>Acariformes</taxon>
        <taxon>Sarcoptiformes</taxon>
        <taxon>Astigmata</taxon>
        <taxon>Psoroptidia</taxon>
        <taxon>Sarcoptoidea</taxon>
        <taxon>Sarcoptidae</taxon>
        <taxon>Sarcoptinae</taxon>
        <taxon>Sarcoptes</taxon>
    </lineage>
</organism>
<dbReference type="PANTHER" id="PTHR48041">
    <property type="entry name" value="ABC TRANSPORTER G FAMILY MEMBER 28"/>
    <property type="match status" value="1"/>
</dbReference>
<dbReference type="PROSITE" id="PS00211">
    <property type="entry name" value="ABC_TRANSPORTER_1"/>
    <property type="match status" value="1"/>
</dbReference>
<dbReference type="OrthoDB" id="66620at2759"/>
<evidence type="ECO:0000256" key="1">
    <source>
        <dbReference type="ARBA" id="ARBA00004141"/>
    </source>
</evidence>
<dbReference type="PROSITE" id="PS50893">
    <property type="entry name" value="ABC_TRANSPORTER_2"/>
    <property type="match status" value="1"/>
</dbReference>
<dbReference type="VEuPathDB" id="VectorBase:SSCA007812"/>
<evidence type="ECO:0000313" key="7">
    <source>
        <dbReference type="EMBL" id="KPM07028.1"/>
    </source>
</evidence>
<dbReference type="Proteomes" id="UP000616769">
    <property type="component" value="Unassembled WGS sequence"/>
</dbReference>
<dbReference type="EMBL" id="JXLN01011256">
    <property type="protein sequence ID" value="KPM07028.1"/>
    <property type="molecule type" value="Genomic_DNA"/>
</dbReference>
<dbReference type="InterPro" id="IPR017871">
    <property type="entry name" value="ABC_transporter-like_CS"/>
</dbReference>
<comment type="caution">
    <text evidence="7">The sequence shown here is derived from an EMBL/GenBank/DDBJ whole genome shotgun (WGS) entry which is preliminary data.</text>
</comment>
<dbReference type="SUPFAM" id="SSF52540">
    <property type="entry name" value="P-loop containing nucleoside triphosphate hydrolases"/>
    <property type="match status" value="1"/>
</dbReference>
<keyword evidence="6" id="KW-0472">Membrane</keyword>
<dbReference type="AlphaFoldDB" id="A0A132A7S9"/>
<keyword evidence="4" id="KW-0812">Transmembrane</keyword>
<dbReference type="InterPro" id="IPR003439">
    <property type="entry name" value="ABC_transporter-like_ATP-bd"/>
</dbReference>
<comment type="subcellular location">
    <subcellularLocation>
        <location evidence="1">Membrane</location>
        <topology evidence="1">Multi-pass membrane protein</topology>
    </subcellularLocation>
</comment>
<keyword evidence="3" id="KW-0813">Transport</keyword>
<dbReference type="GO" id="GO:0016887">
    <property type="term" value="F:ATP hydrolysis activity"/>
    <property type="evidence" value="ECO:0007669"/>
    <property type="project" value="InterPro"/>
</dbReference>
<dbReference type="GO" id="GO:0140359">
    <property type="term" value="F:ABC-type transporter activity"/>
    <property type="evidence" value="ECO:0007669"/>
    <property type="project" value="InterPro"/>
</dbReference>
<dbReference type="GO" id="GO:0005886">
    <property type="term" value="C:plasma membrane"/>
    <property type="evidence" value="ECO:0007669"/>
    <property type="project" value="TreeGrafter"/>
</dbReference>
<evidence type="ECO:0000256" key="3">
    <source>
        <dbReference type="ARBA" id="ARBA00022448"/>
    </source>
</evidence>
<dbReference type="InterPro" id="IPR050352">
    <property type="entry name" value="ABCG_transporters"/>
</dbReference>
<dbReference type="PANTHER" id="PTHR48041:SF78">
    <property type="entry name" value="ABC TRANSPORTER EXPRESSED IN TRACHEA, ISOFORM A"/>
    <property type="match status" value="1"/>
</dbReference>
<gene>
    <name evidence="7" type="ORF">QR98_0055100</name>
</gene>
<evidence type="ECO:0000256" key="5">
    <source>
        <dbReference type="ARBA" id="ARBA00022989"/>
    </source>
</evidence>
<dbReference type="Gene3D" id="3.40.50.300">
    <property type="entry name" value="P-loop containing nucleotide triphosphate hydrolases"/>
    <property type="match status" value="1"/>
</dbReference>
<protein>
    <submittedName>
        <fullName evidence="7">ABC transporter-like protein 11</fullName>
    </submittedName>
</protein>
<name>A0A132A7S9_SARSC</name>
<evidence type="ECO:0000313" key="8">
    <source>
        <dbReference type="Proteomes" id="UP000616769"/>
    </source>
</evidence>
<dbReference type="Pfam" id="PF00005">
    <property type="entry name" value="ABC_tran"/>
    <property type="match status" value="1"/>
</dbReference>
<dbReference type="InterPro" id="IPR027417">
    <property type="entry name" value="P-loop_NTPase"/>
</dbReference>
<dbReference type="InterPro" id="IPR013525">
    <property type="entry name" value="ABC2_TM"/>
</dbReference>
<evidence type="ECO:0000256" key="4">
    <source>
        <dbReference type="ARBA" id="ARBA00022692"/>
    </source>
</evidence>
<proteinExistence type="inferred from homology"/>
<reference evidence="7 8" key="1">
    <citation type="journal article" date="2015" name="Parasit. Vectors">
        <title>Draft genome of the scabies mite.</title>
        <authorList>
            <person name="Rider S.D.Jr."/>
            <person name="Morgan M.S."/>
            <person name="Arlian L.G."/>
        </authorList>
    </citation>
    <scope>NUCLEOTIDE SEQUENCE [LARGE SCALE GENOMIC DNA]</scope>
    <source>
        <strain evidence="7">Arlian Lab</strain>
    </source>
</reference>